<name>A0ACC1HE00_9FUNG</name>
<evidence type="ECO:0000313" key="2">
    <source>
        <dbReference type="Proteomes" id="UP001145114"/>
    </source>
</evidence>
<sequence length="193" mass="22310">MEVRLYNNIHERDMYDRMADLYSILISLERLEYAFIRDYIPATEYQSLCYKLISQYRATWKLLEHEFSAPQDFVTKYKVNCQAALNRIQVGVPATVEHGAFGTNSSSAANKRSVAEATEKFITLMDAVKLNQVSVDTLHPRLGDLLESLNNVDGLNRNSTCRTKLLEWLKQLNSMRASDQLDEDQARQFMFEI</sequence>
<comment type="caution">
    <text evidence="1">The sequence shown here is derived from an EMBL/GenBank/DDBJ whole genome shotgun (WGS) entry which is preliminary data.</text>
</comment>
<dbReference type="EMBL" id="JAMZIH010007065">
    <property type="protein sequence ID" value="KAJ1673343.1"/>
    <property type="molecule type" value="Genomic_DNA"/>
</dbReference>
<keyword evidence="2" id="KW-1185">Reference proteome</keyword>
<protein>
    <submittedName>
        <fullName evidence="1">Vacuolar protein-sorting-associated protein 28</fullName>
    </submittedName>
</protein>
<dbReference type="Proteomes" id="UP001145114">
    <property type="component" value="Unassembled WGS sequence"/>
</dbReference>
<gene>
    <name evidence="1" type="primary">VPS28</name>
    <name evidence="1" type="ORF">EV182_005424</name>
</gene>
<organism evidence="1 2">
    <name type="scientific">Spiromyces aspiralis</name>
    <dbReference type="NCBI Taxonomy" id="68401"/>
    <lineage>
        <taxon>Eukaryota</taxon>
        <taxon>Fungi</taxon>
        <taxon>Fungi incertae sedis</taxon>
        <taxon>Zoopagomycota</taxon>
        <taxon>Kickxellomycotina</taxon>
        <taxon>Kickxellomycetes</taxon>
        <taxon>Kickxellales</taxon>
        <taxon>Kickxellaceae</taxon>
        <taxon>Spiromyces</taxon>
    </lineage>
</organism>
<proteinExistence type="predicted"/>
<reference evidence="1" key="1">
    <citation type="submission" date="2022-06" db="EMBL/GenBank/DDBJ databases">
        <title>Phylogenomic reconstructions and comparative analyses of Kickxellomycotina fungi.</title>
        <authorList>
            <person name="Reynolds N.K."/>
            <person name="Stajich J.E."/>
            <person name="Barry K."/>
            <person name="Grigoriev I.V."/>
            <person name="Crous P."/>
            <person name="Smith M.E."/>
        </authorList>
    </citation>
    <scope>NUCLEOTIDE SEQUENCE</scope>
    <source>
        <strain evidence="1">RSA 2271</strain>
    </source>
</reference>
<feature type="non-terminal residue" evidence="1">
    <location>
        <position position="193"/>
    </location>
</feature>
<evidence type="ECO:0000313" key="1">
    <source>
        <dbReference type="EMBL" id="KAJ1673343.1"/>
    </source>
</evidence>
<accession>A0ACC1HE00</accession>